<dbReference type="GO" id="GO:0048040">
    <property type="term" value="F:UDP-glucuronate decarboxylase activity"/>
    <property type="evidence" value="ECO:0007669"/>
    <property type="project" value="UniProtKB-EC"/>
</dbReference>
<dbReference type="InterPro" id="IPR044516">
    <property type="entry name" value="UXS-like"/>
</dbReference>
<dbReference type="Pfam" id="PF01370">
    <property type="entry name" value="Epimerase"/>
    <property type="match status" value="1"/>
</dbReference>
<dbReference type="AlphaFoldDB" id="A0A087DHE8"/>
<keyword evidence="2" id="KW-0210">Decarboxylase</keyword>
<dbReference type="EMBL" id="JGZQ01000013">
    <property type="protein sequence ID" value="KFI94948.1"/>
    <property type="molecule type" value="Genomic_DNA"/>
</dbReference>
<dbReference type="PANTHER" id="PTHR43078">
    <property type="entry name" value="UDP-GLUCURONIC ACID DECARBOXYLASE-RELATED"/>
    <property type="match status" value="1"/>
</dbReference>
<dbReference type="EC" id="4.1.1.35" evidence="6"/>
<dbReference type="PANTHER" id="PTHR43078:SF6">
    <property type="entry name" value="UDP-GLUCURONIC ACID DECARBOXYLASE 1"/>
    <property type="match status" value="1"/>
</dbReference>
<keyword evidence="4 6" id="KW-0456">Lyase</keyword>
<evidence type="ECO:0000256" key="1">
    <source>
        <dbReference type="ARBA" id="ARBA00001911"/>
    </source>
</evidence>
<dbReference type="RefSeq" id="WP_033500326.1">
    <property type="nucleotide sequence ID" value="NZ_JDUX01000016.1"/>
</dbReference>
<dbReference type="GO" id="GO:0042732">
    <property type="term" value="P:D-xylose metabolic process"/>
    <property type="evidence" value="ECO:0007669"/>
    <property type="project" value="InterPro"/>
</dbReference>
<accession>A0A087DHE8</accession>
<feature type="domain" description="NAD-dependent epimerase/dehydratase" evidence="5">
    <location>
        <begin position="32"/>
        <end position="281"/>
    </location>
</feature>
<evidence type="ECO:0000313" key="7">
    <source>
        <dbReference type="Proteomes" id="UP000029091"/>
    </source>
</evidence>
<sequence length="355" mass="39542">MPSRFDSSLYQQDIEYCANLPLQWDKLADKTIAISGATGMIGTFLIDVLMKKNEDPKFNCQIIAIGRNKSRARSRFPYFDEAHFHFEQLDVSIPGVRPNRPADVVIHLASTTHPRAYASEPVSTITSNVTGLQNLLEYSLVGGNDHRDGRFVFASSVEIYGKNRGDAERFDEQYCGYIDPNTLRAGYPEAKRLGEALCQAYSEQHGIDFVIPRIARTYGPTLHKDDSKALSQFIHKGLMKEDIILKSEGTQLFSYAYVADTVAGLLYCLLEGESRSAYNIAAPISDCRLKDLASLVASKCGVNVHFELPDSLETKGYSTATVALMDGHKLQTLGWNMKYSIEEGIGRTLSIMRND</sequence>
<dbReference type="GO" id="GO:0070403">
    <property type="term" value="F:NAD+ binding"/>
    <property type="evidence" value="ECO:0007669"/>
    <property type="project" value="InterPro"/>
</dbReference>
<evidence type="ECO:0000256" key="3">
    <source>
        <dbReference type="ARBA" id="ARBA00023027"/>
    </source>
</evidence>
<evidence type="ECO:0000259" key="5">
    <source>
        <dbReference type="Pfam" id="PF01370"/>
    </source>
</evidence>
<evidence type="ECO:0000256" key="2">
    <source>
        <dbReference type="ARBA" id="ARBA00022793"/>
    </source>
</evidence>
<comment type="cofactor">
    <cofactor evidence="1">
        <name>NAD(+)</name>
        <dbReference type="ChEBI" id="CHEBI:57540"/>
    </cofactor>
</comment>
<evidence type="ECO:0000313" key="6">
    <source>
        <dbReference type="EMBL" id="KFI94948.1"/>
    </source>
</evidence>
<reference evidence="6 7" key="1">
    <citation type="submission" date="2014-03" db="EMBL/GenBank/DDBJ databases">
        <title>Genomics of Bifidobacteria.</title>
        <authorList>
            <person name="Ventura M."/>
            <person name="Milani C."/>
            <person name="Lugli G.A."/>
        </authorList>
    </citation>
    <scope>NUCLEOTIDE SEQUENCE [LARGE SCALE GENOMIC DNA]</scope>
    <source>
        <strain evidence="7">JCM 15918</strain>
    </source>
</reference>
<keyword evidence="3" id="KW-0520">NAD</keyword>
<dbReference type="InterPro" id="IPR036291">
    <property type="entry name" value="NAD(P)-bd_dom_sf"/>
</dbReference>
<dbReference type="SUPFAM" id="SSF51735">
    <property type="entry name" value="NAD(P)-binding Rossmann-fold domains"/>
    <property type="match status" value="1"/>
</dbReference>
<comment type="caution">
    <text evidence="6">The sequence shown here is derived from an EMBL/GenBank/DDBJ whole genome shotgun (WGS) entry which is preliminary data.</text>
</comment>
<dbReference type="Proteomes" id="UP000029091">
    <property type="component" value="Unassembled WGS sequence"/>
</dbReference>
<organism evidence="6 7">
    <name type="scientific">Bifidobacterium adolescentis JCM 15918</name>
    <dbReference type="NCBI Taxonomy" id="1437612"/>
    <lineage>
        <taxon>Bacteria</taxon>
        <taxon>Bacillati</taxon>
        <taxon>Actinomycetota</taxon>
        <taxon>Actinomycetes</taxon>
        <taxon>Bifidobacteriales</taxon>
        <taxon>Bifidobacteriaceae</taxon>
        <taxon>Bifidobacterium</taxon>
    </lineage>
</organism>
<evidence type="ECO:0000256" key="4">
    <source>
        <dbReference type="ARBA" id="ARBA00023239"/>
    </source>
</evidence>
<dbReference type="GO" id="GO:0005737">
    <property type="term" value="C:cytoplasm"/>
    <property type="evidence" value="ECO:0007669"/>
    <property type="project" value="TreeGrafter"/>
</dbReference>
<name>A0A087DHE8_BIFAD</name>
<gene>
    <name evidence="6" type="ORF">BSTER_1557</name>
</gene>
<proteinExistence type="predicted"/>
<dbReference type="Gene3D" id="3.40.50.720">
    <property type="entry name" value="NAD(P)-binding Rossmann-like Domain"/>
    <property type="match status" value="1"/>
</dbReference>
<dbReference type="InterPro" id="IPR001509">
    <property type="entry name" value="Epimerase_deHydtase"/>
</dbReference>
<protein>
    <submittedName>
        <fullName evidence="6">Putative epimerase/dehydratase</fullName>
        <ecNumber evidence="6">4.1.1.35</ecNumber>
    </submittedName>
</protein>